<dbReference type="Proteomes" id="UP000239001">
    <property type="component" value="Unassembled WGS sequence"/>
</dbReference>
<dbReference type="RefSeq" id="WP_106456418.1">
    <property type="nucleotide sequence ID" value="NZ_PXOH01000006.1"/>
</dbReference>
<dbReference type="PROSITE" id="PS00042">
    <property type="entry name" value="HTH_CRP_1"/>
    <property type="match status" value="1"/>
</dbReference>
<dbReference type="InterPro" id="IPR012318">
    <property type="entry name" value="HTH_CRP"/>
</dbReference>
<reference evidence="2 3" key="2">
    <citation type="submission" date="2018-03" db="EMBL/GenBank/DDBJ databases">
        <authorList>
            <person name="Keele B.F."/>
        </authorList>
    </citation>
    <scope>NUCLEOTIDE SEQUENCE [LARGE SCALE GENOMIC DNA]</scope>
    <source>
        <strain evidence="2 3">CCALA 016</strain>
    </source>
</reference>
<dbReference type="GO" id="GO:0003700">
    <property type="term" value="F:DNA-binding transcription factor activity"/>
    <property type="evidence" value="ECO:0007669"/>
    <property type="project" value="InterPro"/>
</dbReference>
<dbReference type="Gene3D" id="1.10.10.10">
    <property type="entry name" value="Winged helix-like DNA-binding domain superfamily/Winged helix DNA-binding domain"/>
    <property type="match status" value="1"/>
</dbReference>
<dbReference type="SMART" id="SM00419">
    <property type="entry name" value="HTH_CRP"/>
    <property type="match status" value="1"/>
</dbReference>
<protein>
    <submittedName>
        <fullName evidence="2">Replication/maintenance protein</fullName>
    </submittedName>
</protein>
<proteinExistence type="predicted"/>
<comment type="caution">
    <text evidence="2">The sequence shown here is derived from an EMBL/GenBank/DDBJ whole genome shotgun (WGS) entry which is preliminary data.</text>
</comment>
<evidence type="ECO:0000313" key="3">
    <source>
        <dbReference type="Proteomes" id="UP000239001"/>
    </source>
</evidence>
<gene>
    <name evidence="2" type="ORF">C7H19_08385</name>
</gene>
<dbReference type="PROSITE" id="PS51063">
    <property type="entry name" value="HTH_CRP_2"/>
    <property type="match status" value="1"/>
</dbReference>
<evidence type="ECO:0000259" key="1">
    <source>
        <dbReference type="PROSITE" id="PS51063"/>
    </source>
</evidence>
<dbReference type="Pfam" id="PF13545">
    <property type="entry name" value="HTH_Crp_2"/>
    <property type="match status" value="1"/>
</dbReference>
<name>A0A2T1LZX8_9CHRO</name>
<dbReference type="SUPFAM" id="SSF46785">
    <property type="entry name" value="Winged helix' DNA-binding domain"/>
    <property type="match status" value="1"/>
</dbReference>
<dbReference type="PRINTS" id="PR00034">
    <property type="entry name" value="HTHCRP"/>
</dbReference>
<keyword evidence="3" id="KW-1185">Reference proteome</keyword>
<accession>A0A2T1LZX8</accession>
<dbReference type="InterPro" id="IPR036390">
    <property type="entry name" value="WH_DNA-bd_sf"/>
</dbReference>
<dbReference type="EMBL" id="PXOH01000006">
    <property type="protein sequence ID" value="PSF37979.1"/>
    <property type="molecule type" value="Genomic_DNA"/>
</dbReference>
<evidence type="ECO:0000313" key="2">
    <source>
        <dbReference type="EMBL" id="PSF37979.1"/>
    </source>
</evidence>
<organism evidence="2 3">
    <name type="scientific">Aphanothece hegewaldii CCALA 016</name>
    <dbReference type="NCBI Taxonomy" id="2107694"/>
    <lineage>
        <taxon>Bacteria</taxon>
        <taxon>Bacillati</taxon>
        <taxon>Cyanobacteriota</taxon>
        <taxon>Cyanophyceae</taxon>
        <taxon>Oscillatoriophycideae</taxon>
        <taxon>Chroococcales</taxon>
        <taxon>Aphanothecaceae</taxon>
        <taxon>Aphanothece</taxon>
    </lineage>
</organism>
<dbReference type="AlphaFoldDB" id="A0A2T1LZX8"/>
<reference evidence="2 3" key="1">
    <citation type="submission" date="2018-03" db="EMBL/GenBank/DDBJ databases">
        <title>The ancient ancestry and fast evolution of plastids.</title>
        <authorList>
            <person name="Moore K.R."/>
            <person name="Magnabosco C."/>
            <person name="Momper L."/>
            <person name="Gold D.A."/>
            <person name="Bosak T."/>
            <person name="Fournier G.P."/>
        </authorList>
    </citation>
    <scope>NUCLEOTIDE SEQUENCE [LARGE SCALE GENOMIC DNA]</scope>
    <source>
        <strain evidence="2 3">CCALA 016</strain>
    </source>
</reference>
<dbReference type="CDD" id="cd00092">
    <property type="entry name" value="HTH_CRP"/>
    <property type="match status" value="1"/>
</dbReference>
<feature type="domain" description="HTH crp-type" evidence="1">
    <location>
        <begin position="149"/>
        <end position="223"/>
    </location>
</feature>
<sequence length="224" mass="26102">MSPSIQFPELNQPLLKKSDVFAWAKSHYRDRTFSKDEQIPTRSGLIYLVEQGAIRIVGQSQMNVLNTKATEEITSEEVFLGFIGEGQPFEIVSQPQFKLQAYSHLDETVLIWIYWQDLELLPNLRQEIFESFRYQHQRKLFWLSILGQKRSVDRLMGFLNLLVEEYGKPCEQGYYLPYPLTHSQMASAIGTTRVTVTRLMGKLRQQGLIFLYDEHLIGLPKLLQ</sequence>
<dbReference type="InterPro" id="IPR018335">
    <property type="entry name" value="Tscrpt_reg_HTH_Crp-type_CS"/>
</dbReference>
<dbReference type="OrthoDB" id="5242211at2"/>
<dbReference type="GO" id="GO:0003677">
    <property type="term" value="F:DNA binding"/>
    <property type="evidence" value="ECO:0007669"/>
    <property type="project" value="InterPro"/>
</dbReference>
<dbReference type="InterPro" id="IPR036388">
    <property type="entry name" value="WH-like_DNA-bd_sf"/>
</dbReference>